<accession>A0A8T2HAN6</accession>
<name>A0A8T2HAN6_ARASU</name>
<feature type="compositionally biased region" description="Acidic residues" evidence="1">
    <location>
        <begin position="326"/>
        <end position="343"/>
    </location>
</feature>
<organism evidence="2 3">
    <name type="scientific">Arabidopsis suecica</name>
    <name type="common">Swedish thale-cress</name>
    <name type="synonym">Cardaminopsis suecica</name>
    <dbReference type="NCBI Taxonomy" id="45249"/>
    <lineage>
        <taxon>Eukaryota</taxon>
        <taxon>Viridiplantae</taxon>
        <taxon>Streptophyta</taxon>
        <taxon>Embryophyta</taxon>
        <taxon>Tracheophyta</taxon>
        <taxon>Spermatophyta</taxon>
        <taxon>Magnoliopsida</taxon>
        <taxon>eudicotyledons</taxon>
        <taxon>Gunneridae</taxon>
        <taxon>Pentapetalae</taxon>
        <taxon>rosids</taxon>
        <taxon>malvids</taxon>
        <taxon>Brassicales</taxon>
        <taxon>Brassicaceae</taxon>
        <taxon>Camelineae</taxon>
        <taxon>Arabidopsis</taxon>
    </lineage>
</organism>
<feature type="region of interest" description="Disordered" evidence="1">
    <location>
        <begin position="105"/>
        <end position="135"/>
    </location>
</feature>
<protein>
    <submittedName>
        <fullName evidence="2">Uncharacterized protein</fullName>
    </submittedName>
</protein>
<dbReference type="PANTHER" id="PTHR10775">
    <property type="entry name" value="OS08G0208400 PROTEIN"/>
    <property type="match status" value="1"/>
</dbReference>
<dbReference type="Proteomes" id="UP000694251">
    <property type="component" value="Chromosome 1"/>
</dbReference>
<evidence type="ECO:0000256" key="1">
    <source>
        <dbReference type="SAM" id="MobiDB-lite"/>
    </source>
</evidence>
<gene>
    <name evidence="2" type="ORF">ISN44_As01g035320</name>
</gene>
<feature type="region of interest" description="Disordered" evidence="1">
    <location>
        <begin position="258"/>
        <end position="280"/>
    </location>
</feature>
<comment type="caution">
    <text evidence="2">The sequence shown here is derived from an EMBL/GenBank/DDBJ whole genome shotgun (WGS) entry which is preliminary data.</text>
</comment>
<feature type="compositionally biased region" description="Basic and acidic residues" evidence="1">
    <location>
        <begin position="265"/>
        <end position="279"/>
    </location>
</feature>
<reference evidence="2 3" key="1">
    <citation type="submission" date="2020-12" db="EMBL/GenBank/DDBJ databases">
        <title>Concerted genomic and epigenomic changes stabilize Arabidopsis allopolyploids.</title>
        <authorList>
            <person name="Chen Z."/>
        </authorList>
    </citation>
    <scope>NUCLEOTIDE SEQUENCE [LARGE SCALE GENOMIC DNA]</scope>
    <source>
        <strain evidence="2">As9502</strain>
        <tissue evidence="2">Leaf</tissue>
    </source>
</reference>
<feature type="compositionally biased region" description="Polar residues" evidence="1">
    <location>
        <begin position="488"/>
        <end position="504"/>
    </location>
</feature>
<evidence type="ECO:0000313" key="3">
    <source>
        <dbReference type="Proteomes" id="UP000694251"/>
    </source>
</evidence>
<proteinExistence type="predicted"/>
<feature type="region of interest" description="Disordered" evidence="1">
    <location>
        <begin position="316"/>
        <end position="356"/>
    </location>
</feature>
<feature type="region of interest" description="Disordered" evidence="1">
    <location>
        <begin position="486"/>
        <end position="516"/>
    </location>
</feature>
<keyword evidence="3" id="KW-1185">Reference proteome</keyword>
<feature type="compositionally biased region" description="Acidic residues" evidence="1">
    <location>
        <begin position="115"/>
        <end position="135"/>
    </location>
</feature>
<dbReference type="AlphaFoldDB" id="A0A8T2HAN6"/>
<dbReference type="EMBL" id="JAEFBJ010000001">
    <property type="protein sequence ID" value="KAG7656506.1"/>
    <property type="molecule type" value="Genomic_DNA"/>
</dbReference>
<evidence type="ECO:0000313" key="2">
    <source>
        <dbReference type="EMBL" id="KAG7656506.1"/>
    </source>
</evidence>
<feature type="region of interest" description="Disordered" evidence="1">
    <location>
        <begin position="594"/>
        <end position="647"/>
    </location>
</feature>
<dbReference type="OrthoDB" id="1105735at2759"/>
<dbReference type="PANTHER" id="PTHR10775:SF180">
    <property type="entry name" value="TRANSPOSON, EN_SPM-LIKE, TRANSPOSASE-ASSOCIATED DOMAIN PROTEIN-RELATED"/>
    <property type="match status" value="1"/>
</dbReference>
<sequence length="779" mass="86813">MRGILQETAPSRLPLCNQIQTFDSRSFLKRYSSYPKLKLPAPSEGEKDTSGGTLHQGAKGVVIKGHGSNRMILSPPLREDDRDGHYVFSLRDNLISIIKVNQKRKKPESVKSGSDSDDLSSDSEEDEEEEAKVDEEELSRWKKRSIFFRLSYWQDLPVRHNLDVMHVERNVAASIVSTLLDCVKSKDGLNAHKDLEVLAIRKDLHPQTKGKRTYLLAALWSLSKTEKKIFCKRLFDFKGPDGYCSDIARGVSLEECKKKKSGRQSKKESPKKCNDDEVKYVGTIEPTDVEQTDQVPAENIEEAVNNVETEKEAEVQAAVEQGDKDPDVEDPEGELELSGDEDVVQPKTKRQRGPTRMKDIAKDPNARVSVEYTMMGEPIGKGSVKLASYAGALVGEHARFELDEEFQKVAVLKQMGCLWRSWKSRQVTKFREAKTNQQRMNLRPKNVSPFEWRKFVKSKTSPEFKKTGSADPAEVTRLKKKAAEIVSNGPQSNGTNEAQDSLSQLLGPDNPDRLRAMGRNMNKTKLACFQVKNKFNMEIMEKAVGQMIAWPVAMCVNLEEELNPEDIAPLGPRPTSGNKCKLLDLSSNDVVVAEGPKGSESAGKIAKSLGEKQPAVVPKSPVKKSQLASQSPLRRSPRQKASKGLKANQKCKLMDISGKKRVVGAGRVHSIDQDQKMHHVRLGENAARVWIDVVNVDDAAVWRPTDESIVVYVLALSILLFFGLPNTTLARVQYGSPVSRKEIGRGVWDQKVFNEIKIAVGGSDSVRAHSKDHKSNPNG</sequence>